<dbReference type="EMBL" id="MU394390">
    <property type="protein sequence ID" value="KAI6081615.1"/>
    <property type="molecule type" value="Genomic_DNA"/>
</dbReference>
<accession>A0ACC0CMJ0</accession>
<sequence length="1170" mass="133408">MATIPSSWLDDAFKSAKEEFKKSLKNPALYDFSKVVKIEDVYDEAARIQREQAKTKTLRGLKRLEPLINGLKEYSAVVEVFVQVKPDVMSLIWGPFKLILQASSSVLLAFEKAIQVIRDIGMSLPNFKVYEQLFQSNHDIRRALCLFYTDILDFYAVLLNFLTNRRLNVVLEAFWPNIRSKIAKVQENMEQHKAMMTTNVTLEDILRAEHARKLALEESEHQQAFRDRQTFHTIRNELNPTEYDARLVEIALKSSVSPGQWLKSEPDFMKWLDAVDRTARCIWLHGIPGSGKTFLTGNLIKRMQNSAQRVLFAFLSYDNQPAGDTINVLHTILFQLLDDDSTFRPILFEAFHSNHRKLKSDPDFVMDLLGKILKGVGPSFIIIDGLDELEEPSWKRLLSDILQLHENCPETKLLISSREERDISIRLREKATLLRVDHRNLEDIDSFVQLECQTLLLEMAAQGADNLTCHKVKEALSTIAENAEGMFIYARLVLHMVSEKRTVPDIEAEAENLPRGLDQVYGRLLTRIKSRPTARVILQWIACARRPLTEEEVLQILVIKPGQLDFPGASSTKTRKEFRDIRKECGPIIEISENAIRFVHFSAKEYLLHEQSNKFLDITKGHLDAALTCATYLSFSSLNMLFTSTSDDMLSLQKYITDGDYVMFEYASMEFLEHLISYFRARNSDLDTRLLMTLSHLQETRGQDSLDISNIPNHITHIFECVADHPVLHALLSAVACFQKKAQLGLLDSQEATDSSMSDPLKFFFARRRFRQSLELLIGLEPYQEPLKRLHGMKLYHCDQEFCHAYRNGFVSKSVRDQHLGIHHRPYKCSEANCLFAGIGFRDAAGLQTHTYTVHPTQTCEDDCSSGLSPRQPLVNAYEMLVDAVMLDQLKSVEQLLPRVLASEKGVSVWHILSLAAWKASPDTFSYIICKFKEFKEFEDYKDFALATALETENLPNIKILLSHGADMSKNGSIDSGTEKKLPKRRQNIILGDIGYIRALSLWSPRLMAYLTDECKINFPIELRRPERVFSNPGIYKATVDDARNRFKGIKQYVLWPEAYARGVWEAVVTGSVLGVRICLENGGDPNAALKPLNKLDGQITCPLYQAVKAGGRGGAEMVKALLQHGADPRSKHCYRMEILSGMKKIEKCFGLPWKEIVYRIEHGEDLAIT</sequence>
<evidence type="ECO:0000313" key="1">
    <source>
        <dbReference type="EMBL" id="KAI6081615.1"/>
    </source>
</evidence>
<proteinExistence type="predicted"/>
<comment type="caution">
    <text evidence="1">The sequence shown here is derived from an EMBL/GenBank/DDBJ whole genome shotgun (WGS) entry which is preliminary data.</text>
</comment>
<dbReference type="Proteomes" id="UP001497680">
    <property type="component" value="Unassembled WGS sequence"/>
</dbReference>
<gene>
    <name evidence="1" type="ORF">F4821DRAFT_248766</name>
</gene>
<organism evidence="1 2">
    <name type="scientific">Hypoxylon rubiginosum</name>
    <dbReference type="NCBI Taxonomy" id="110542"/>
    <lineage>
        <taxon>Eukaryota</taxon>
        <taxon>Fungi</taxon>
        <taxon>Dikarya</taxon>
        <taxon>Ascomycota</taxon>
        <taxon>Pezizomycotina</taxon>
        <taxon>Sordariomycetes</taxon>
        <taxon>Xylariomycetidae</taxon>
        <taxon>Xylariales</taxon>
        <taxon>Hypoxylaceae</taxon>
        <taxon>Hypoxylon</taxon>
    </lineage>
</organism>
<name>A0ACC0CMJ0_9PEZI</name>
<reference evidence="1 2" key="1">
    <citation type="journal article" date="2022" name="New Phytol.">
        <title>Ecological generalism drives hyperdiversity of secondary metabolite gene clusters in xylarialean endophytes.</title>
        <authorList>
            <person name="Franco M.E.E."/>
            <person name="Wisecaver J.H."/>
            <person name="Arnold A.E."/>
            <person name="Ju Y.M."/>
            <person name="Slot J.C."/>
            <person name="Ahrendt S."/>
            <person name="Moore L.P."/>
            <person name="Eastman K.E."/>
            <person name="Scott K."/>
            <person name="Konkel Z."/>
            <person name="Mondo S.J."/>
            <person name="Kuo A."/>
            <person name="Hayes R.D."/>
            <person name="Haridas S."/>
            <person name="Andreopoulos B."/>
            <person name="Riley R."/>
            <person name="LaButti K."/>
            <person name="Pangilinan J."/>
            <person name="Lipzen A."/>
            <person name="Amirebrahimi M."/>
            <person name="Yan J."/>
            <person name="Adam C."/>
            <person name="Keymanesh K."/>
            <person name="Ng V."/>
            <person name="Louie K."/>
            <person name="Northen T."/>
            <person name="Drula E."/>
            <person name="Henrissat B."/>
            <person name="Hsieh H.M."/>
            <person name="Youens-Clark K."/>
            <person name="Lutzoni F."/>
            <person name="Miadlikowska J."/>
            <person name="Eastwood D.C."/>
            <person name="Hamelin R.C."/>
            <person name="Grigoriev I.V."/>
            <person name="U'Ren J.M."/>
        </authorList>
    </citation>
    <scope>NUCLEOTIDE SEQUENCE [LARGE SCALE GENOMIC DNA]</scope>
    <source>
        <strain evidence="1 2">ER1909</strain>
    </source>
</reference>
<protein>
    <submittedName>
        <fullName evidence="1">Uncharacterized protein</fullName>
    </submittedName>
</protein>
<keyword evidence="2" id="KW-1185">Reference proteome</keyword>
<evidence type="ECO:0000313" key="2">
    <source>
        <dbReference type="Proteomes" id="UP001497680"/>
    </source>
</evidence>